<organism evidence="1 2">
    <name type="scientific">Candidatus Zambryskibacteria bacterium RIFCSPHIGHO2_02_FULL_43_37</name>
    <dbReference type="NCBI Taxonomy" id="1802749"/>
    <lineage>
        <taxon>Bacteria</taxon>
        <taxon>Candidatus Zambryskiibacteriota</taxon>
    </lineage>
</organism>
<accession>A0A1G2TGM9</accession>
<evidence type="ECO:0000313" key="1">
    <source>
        <dbReference type="EMBL" id="OHA96454.1"/>
    </source>
</evidence>
<comment type="caution">
    <text evidence="1">The sequence shown here is derived from an EMBL/GenBank/DDBJ whole genome shotgun (WGS) entry which is preliminary data.</text>
</comment>
<sequence>MADQWKDVGGNPYGMDIVSAAIDSLAGIDRVQVQDTSTGEYRDVEVHTREGQTLGEAIAEGQFRDK</sequence>
<name>A0A1G2TGM9_9BACT</name>
<evidence type="ECO:0000313" key="2">
    <source>
        <dbReference type="Proteomes" id="UP000177279"/>
    </source>
</evidence>
<reference evidence="1 2" key="1">
    <citation type="journal article" date="2016" name="Nat. Commun.">
        <title>Thousands of microbial genomes shed light on interconnected biogeochemical processes in an aquifer system.</title>
        <authorList>
            <person name="Anantharaman K."/>
            <person name="Brown C.T."/>
            <person name="Hug L.A."/>
            <person name="Sharon I."/>
            <person name="Castelle C.J."/>
            <person name="Probst A.J."/>
            <person name="Thomas B.C."/>
            <person name="Singh A."/>
            <person name="Wilkins M.J."/>
            <person name="Karaoz U."/>
            <person name="Brodie E.L."/>
            <person name="Williams K.H."/>
            <person name="Hubbard S.S."/>
            <person name="Banfield J.F."/>
        </authorList>
    </citation>
    <scope>NUCLEOTIDE SEQUENCE [LARGE SCALE GENOMIC DNA]</scope>
</reference>
<dbReference type="EMBL" id="MHVS01000005">
    <property type="protein sequence ID" value="OHA96454.1"/>
    <property type="molecule type" value="Genomic_DNA"/>
</dbReference>
<dbReference type="AlphaFoldDB" id="A0A1G2TGM9"/>
<proteinExistence type="predicted"/>
<dbReference type="Proteomes" id="UP000177279">
    <property type="component" value="Unassembled WGS sequence"/>
</dbReference>
<protein>
    <submittedName>
        <fullName evidence="1">Uncharacterized protein</fullName>
    </submittedName>
</protein>
<gene>
    <name evidence="1" type="ORF">A3D49_01020</name>
</gene>